<keyword evidence="3" id="KW-1185">Reference proteome</keyword>
<organism evidence="2 3">
    <name type="scientific">Mycolicibacterium aichiense</name>
    <dbReference type="NCBI Taxonomy" id="1799"/>
    <lineage>
        <taxon>Bacteria</taxon>
        <taxon>Bacillati</taxon>
        <taxon>Actinomycetota</taxon>
        <taxon>Actinomycetes</taxon>
        <taxon>Mycobacteriales</taxon>
        <taxon>Mycobacteriaceae</taxon>
        <taxon>Mycolicibacterium</taxon>
    </lineage>
</organism>
<dbReference type="Proteomes" id="UP000467327">
    <property type="component" value="Chromosome"/>
</dbReference>
<evidence type="ECO:0008006" key="4">
    <source>
        <dbReference type="Google" id="ProtNLM"/>
    </source>
</evidence>
<feature type="chain" id="PRO_5042038578" description="Keratin associated protein" evidence="1">
    <location>
        <begin position="28"/>
        <end position="85"/>
    </location>
</feature>
<dbReference type="AlphaFoldDB" id="A0AAD1MCM5"/>
<dbReference type="KEGG" id="maic:MAIC_22170"/>
<protein>
    <recommendedName>
        <fullName evidence="4">Keratin associated protein</fullName>
    </recommendedName>
</protein>
<feature type="signal peptide" evidence="1">
    <location>
        <begin position="1"/>
        <end position="27"/>
    </location>
</feature>
<dbReference type="EMBL" id="AP022561">
    <property type="protein sequence ID" value="BBX07414.1"/>
    <property type="molecule type" value="Genomic_DNA"/>
</dbReference>
<evidence type="ECO:0000256" key="1">
    <source>
        <dbReference type="SAM" id="SignalP"/>
    </source>
</evidence>
<gene>
    <name evidence="2" type="ORF">MAIC_22170</name>
</gene>
<reference evidence="2 3" key="1">
    <citation type="journal article" date="2019" name="Emerg. Microbes Infect.">
        <title>Comprehensive subspecies identification of 175 nontuberculous mycobacteria species based on 7547 genomic profiles.</title>
        <authorList>
            <person name="Matsumoto Y."/>
            <person name="Kinjo T."/>
            <person name="Motooka D."/>
            <person name="Nabeya D."/>
            <person name="Jung N."/>
            <person name="Uechi K."/>
            <person name="Horii T."/>
            <person name="Iida T."/>
            <person name="Fujita J."/>
            <person name="Nakamura S."/>
        </authorList>
    </citation>
    <scope>NUCLEOTIDE SEQUENCE [LARGE SCALE GENOMIC DNA]</scope>
    <source>
        <strain evidence="2 3">JCM 6376</strain>
    </source>
</reference>
<dbReference type="RefSeq" id="WP_115319628.1">
    <property type="nucleotide sequence ID" value="NZ_AP022561.1"/>
</dbReference>
<sequence length="85" mass="8600">MTLTIRLAAGLVATGIAAVLAAPVAVAADDPHMVCTVVSDGNSQCETPGNAQLTASPQDVPYPTLYPFLLGGGLIFHDGPGHGMR</sequence>
<accession>A0AAD1MCM5</accession>
<keyword evidence="1" id="KW-0732">Signal</keyword>
<name>A0AAD1MCM5_9MYCO</name>
<proteinExistence type="predicted"/>
<evidence type="ECO:0000313" key="2">
    <source>
        <dbReference type="EMBL" id="BBX07414.1"/>
    </source>
</evidence>
<evidence type="ECO:0000313" key="3">
    <source>
        <dbReference type="Proteomes" id="UP000467327"/>
    </source>
</evidence>